<evidence type="ECO:0000256" key="4">
    <source>
        <dbReference type="ARBA" id="ARBA00022679"/>
    </source>
</evidence>
<feature type="binding site" evidence="7 8">
    <location>
        <position position="113"/>
    </location>
    <ligand>
        <name>S-adenosyl-L-methionine</name>
        <dbReference type="ChEBI" id="CHEBI:59789"/>
    </ligand>
</feature>
<evidence type="ECO:0000256" key="3">
    <source>
        <dbReference type="ARBA" id="ARBA00022603"/>
    </source>
</evidence>
<keyword evidence="6 7" id="KW-0694">RNA-binding</keyword>
<dbReference type="SMART" id="SM00650">
    <property type="entry name" value="rADc"/>
    <property type="match status" value="1"/>
</dbReference>
<feature type="binding site" evidence="7 8">
    <location>
        <position position="68"/>
    </location>
    <ligand>
        <name>S-adenosyl-L-methionine</name>
        <dbReference type="ChEBI" id="CHEBI:59789"/>
    </ligand>
</feature>
<dbReference type="Proteomes" id="UP001056209">
    <property type="component" value="Chromosome"/>
</dbReference>
<feature type="binding site" evidence="7 8">
    <location>
        <position position="20"/>
    </location>
    <ligand>
        <name>S-adenosyl-L-methionine</name>
        <dbReference type="ChEBI" id="CHEBI:59789"/>
    </ligand>
</feature>
<comment type="subcellular location">
    <subcellularLocation>
        <location evidence="7">Cytoplasm</location>
    </subcellularLocation>
</comment>
<dbReference type="PROSITE" id="PS51689">
    <property type="entry name" value="SAM_RNA_A_N6_MT"/>
    <property type="match status" value="1"/>
</dbReference>
<dbReference type="PANTHER" id="PTHR11727">
    <property type="entry name" value="DIMETHYLADENOSINE TRANSFERASE"/>
    <property type="match status" value="1"/>
</dbReference>
<dbReference type="PROSITE" id="PS01131">
    <property type="entry name" value="RRNA_A_DIMETH"/>
    <property type="match status" value="1"/>
</dbReference>
<feature type="domain" description="Ribosomal RNA adenine methylase transferase N-terminal" evidence="9">
    <location>
        <begin position="25"/>
        <end position="198"/>
    </location>
</feature>
<dbReference type="FunFam" id="1.10.8.100:FF:000001">
    <property type="entry name" value="Ribosomal RNA small subunit methyltransferase A"/>
    <property type="match status" value="1"/>
</dbReference>
<keyword evidence="4 7" id="KW-0808">Transferase</keyword>
<proteinExistence type="inferred from homology"/>
<keyword evidence="3 7" id="KW-0489">Methyltransferase</keyword>
<comment type="similarity">
    <text evidence="7">Belongs to the class I-like SAM-binding methyltransferase superfamily. rRNA adenine N(6)-methyltransferase family. RsmA subfamily.</text>
</comment>
<comment type="catalytic activity">
    <reaction evidence="7">
        <text>adenosine(1518)/adenosine(1519) in 16S rRNA + 4 S-adenosyl-L-methionine = N(6)-dimethyladenosine(1518)/N(6)-dimethyladenosine(1519) in 16S rRNA + 4 S-adenosyl-L-homocysteine + 4 H(+)</text>
        <dbReference type="Rhea" id="RHEA:19609"/>
        <dbReference type="Rhea" id="RHEA-COMP:10232"/>
        <dbReference type="Rhea" id="RHEA-COMP:10233"/>
        <dbReference type="ChEBI" id="CHEBI:15378"/>
        <dbReference type="ChEBI" id="CHEBI:57856"/>
        <dbReference type="ChEBI" id="CHEBI:59789"/>
        <dbReference type="ChEBI" id="CHEBI:74411"/>
        <dbReference type="ChEBI" id="CHEBI:74493"/>
        <dbReference type="EC" id="2.1.1.182"/>
    </reaction>
</comment>
<evidence type="ECO:0000259" key="9">
    <source>
        <dbReference type="SMART" id="SM00650"/>
    </source>
</evidence>
<comment type="function">
    <text evidence="7">Specifically dimethylates two adjacent adenosines (A1518 and A1519) in the loop of a conserved hairpin near the 3'-end of 16S rRNA in the 30S particle. May play a critical role in biogenesis of 30S subunits.</text>
</comment>
<comment type="caution">
    <text evidence="7 8">Lacks conserved residue(s) required for the propagation of feature annotation.</text>
</comment>
<name>A0A9Q8TWA3_9ENTR</name>
<evidence type="ECO:0000256" key="1">
    <source>
        <dbReference type="ARBA" id="ARBA00022490"/>
    </source>
</evidence>
<evidence type="ECO:0000256" key="8">
    <source>
        <dbReference type="PROSITE-ProRule" id="PRU01026"/>
    </source>
</evidence>
<dbReference type="GO" id="GO:0003723">
    <property type="term" value="F:RNA binding"/>
    <property type="evidence" value="ECO:0007669"/>
    <property type="project" value="UniProtKB-UniRule"/>
</dbReference>
<dbReference type="InterPro" id="IPR020598">
    <property type="entry name" value="rRNA_Ade_methylase_Trfase_N"/>
</dbReference>
<evidence type="ECO:0000256" key="6">
    <source>
        <dbReference type="ARBA" id="ARBA00022884"/>
    </source>
</evidence>
<dbReference type="RefSeq" id="WP_250248440.1">
    <property type="nucleotide sequence ID" value="NZ_CP097753.1"/>
</dbReference>
<keyword evidence="2 7" id="KW-0698">rRNA processing</keyword>
<evidence type="ECO:0000313" key="10">
    <source>
        <dbReference type="EMBL" id="URJ28052.1"/>
    </source>
</evidence>
<organism evidence="10 11">
    <name type="scientific">Candidatus Blochmannia vicinus</name>
    <name type="common">nom. nud.</name>
    <dbReference type="NCBI Taxonomy" id="251540"/>
    <lineage>
        <taxon>Bacteria</taxon>
        <taxon>Pseudomonadati</taxon>
        <taxon>Pseudomonadota</taxon>
        <taxon>Gammaproteobacteria</taxon>
        <taxon>Enterobacterales</taxon>
        <taxon>Enterobacteriaceae</taxon>
        <taxon>ant endosymbionts</taxon>
        <taxon>Candidatus Blochmanniella</taxon>
    </lineage>
</organism>
<dbReference type="Pfam" id="PF00398">
    <property type="entry name" value="RrnaAD"/>
    <property type="match status" value="1"/>
</dbReference>
<dbReference type="InterPro" id="IPR023165">
    <property type="entry name" value="rRNA_Ade_diMease-like_C"/>
</dbReference>
<keyword evidence="1 7" id="KW-0963">Cytoplasm</keyword>
<accession>A0A9Q8TWA3</accession>
<dbReference type="NCBIfam" id="TIGR00755">
    <property type="entry name" value="ksgA"/>
    <property type="match status" value="1"/>
</dbReference>
<dbReference type="AlphaFoldDB" id="A0A9Q8TWA3"/>
<dbReference type="InterPro" id="IPR001737">
    <property type="entry name" value="KsgA/Erm"/>
</dbReference>
<gene>
    <name evidence="7 10" type="primary">rsmA</name>
    <name evidence="7" type="synonym">ksgA</name>
    <name evidence="10" type="ORF">M9393_02615</name>
</gene>
<dbReference type="PANTHER" id="PTHR11727:SF7">
    <property type="entry name" value="DIMETHYLADENOSINE TRANSFERASE-RELATED"/>
    <property type="match status" value="1"/>
</dbReference>
<dbReference type="HAMAP" id="MF_00607">
    <property type="entry name" value="16SrRNA_methyltr_A"/>
    <property type="match status" value="1"/>
</dbReference>
<evidence type="ECO:0000256" key="2">
    <source>
        <dbReference type="ARBA" id="ARBA00022552"/>
    </source>
</evidence>
<keyword evidence="5 7" id="KW-0949">S-adenosyl-L-methionine</keyword>
<dbReference type="GO" id="GO:0005829">
    <property type="term" value="C:cytosol"/>
    <property type="evidence" value="ECO:0007669"/>
    <property type="project" value="TreeGrafter"/>
</dbReference>
<evidence type="ECO:0000256" key="5">
    <source>
        <dbReference type="ARBA" id="ARBA00022691"/>
    </source>
</evidence>
<reference evidence="10" key="1">
    <citation type="submission" date="2022-05" db="EMBL/GenBank/DDBJ databases">
        <title>Impact of host demography and evolutionary history on endosymbiont molecular evolution: a test in carpenter ants (Genus Camponotus) and their Blochmannia endosymbionts.</title>
        <authorList>
            <person name="Manthey J.D."/>
            <person name="Giron J.C."/>
            <person name="Hruska J.P."/>
        </authorList>
    </citation>
    <scope>NUCLEOTIDE SEQUENCE</scope>
    <source>
        <strain evidence="10">C-039</strain>
    </source>
</reference>
<dbReference type="Gene3D" id="3.40.50.150">
    <property type="entry name" value="Vaccinia Virus protein VP39"/>
    <property type="match status" value="1"/>
</dbReference>
<protein>
    <recommendedName>
        <fullName evidence="7">Ribosomal RNA small subunit methyltransferase A</fullName>
        <ecNumber evidence="7">2.1.1.182</ecNumber>
    </recommendedName>
    <alternativeName>
        <fullName evidence="7">16S rRNA (adenine(1518)-N(6)/adenine(1519)-N(6))-dimethyltransferase</fullName>
    </alternativeName>
    <alternativeName>
        <fullName evidence="7">16S rRNA dimethyladenosine transferase</fullName>
    </alternativeName>
    <alternativeName>
        <fullName evidence="7">16S rRNA dimethylase</fullName>
    </alternativeName>
    <alternativeName>
        <fullName evidence="7">S-adenosylmethionine-6-N', N'-adenosyl(rRNA) dimethyltransferase</fullName>
    </alternativeName>
</protein>
<feature type="binding site" evidence="7 8">
    <location>
        <position position="45"/>
    </location>
    <ligand>
        <name>S-adenosyl-L-methionine</name>
        <dbReference type="ChEBI" id="CHEBI:59789"/>
    </ligand>
</feature>
<evidence type="ECO:0000256" key="7">
    <source>
        <dbReference type="HAMAP-Rule" id="MF_00607"/>
    </source>
</evidence>
<evidence type="ECO:0000313" key="11">
    <source>
        <dbReference type="Proteomes" id="UP001056209"/>
    </source>
</evidence>
<dbReference type="InterPro" id="IPR029063">
    <property type="entry name" value="SAM-dependent_MTases_sf"/>
</dbReference>
<dbReference type="EMBL" id="CP097753">
    <property type="protein sequence ID" value="URJ28052.1"/>
    <property type="molecule type" value="Genomic_DNA"/>
</dbReference>
<dbReference type="InterPro" id="IPR011530">
    <property type="entry name" value="rRNA_adenine_dimethylase"/>
</dbReference>
<dbReference type="SUPFAM" id="SSF53335">
    <property type="entry name" value="S-adenosyl-L-methionine-dependent methyltransferases"/>
    <property type="match status" value="1"/>
</dbReference>
<sequence>MKKIYYKNHCIQKKWGQIFLNDQNVINAIVKSINPKKYQKIVEIGPGLGALTKQILDTIDIDFLILIERDSNLVNRLIQMFNKKIKIFSQNVMITNFFDLSKQFGQKLRLIGNLPYNIATELIIYLFKYLNVIDDMHFMFQKEVGRRICADPNNKEYGRLSIVTQYHYKTIPLFKIPATSFIPIPKVESLMIRFIPHTNTPYPVIDVKTLSLLTELAFRQRRKTLRNSLSTFFNQTEIIQQGINPTLRAENITINQYCTLAAILNNK</sequence>
<dbReference type="InterPro" id="IPR020596">
    <property type="entry name" value="rRNA_Ade_Mease_Trfase_CS"/>
</dbReference>
<dbReference type="GO" id="GO:0052908">
    <property type="term" value="F:16S rRNA (adenine(1518)-N(6)/adenine(1519)-N(6))-dimethyltransferase activity"/>
    <property type="evidence" value="ECO:0007669"/>
    <property type="project" value="UniProtKB-EC"/>
</dbReference>
<dbReference type="EC" id="2.1.1.182" evidence="7"/>
<dbReference type="Gene3D" id="1.10.8.100">
    <property type="entry name" value="Ribosomal RNA adenine dimethylase-like, domain 2"/>
    <property type="match status" value="1"/>
</dbReference>